<evidence type="ECO:0008006" key="3">
    <source>
        <dbReference type="Google" id="ProtNLM"/>
    </source>
</evidence>
<dbReference type="SMART" id="SM01157">
    <property type="entry name" value="DUF1719"/>
    <property type="match status" value="1"/>
</dbReference>
<dbReference type="AlphaFoldDB" id="A0ABC9D9U0"/>
<dbReference type="PANTHER" id="PTHR33377">
    <property type="entry name" value="OS10G0134700 PROTEIN-RELATED"/>
    <property type="match status" value="1"/>
</dbReference>
<accession>A0ABC9D9U0</accession>
<sequence length="516" mass="59314">MEELVSSAVVQETVSQIISGLVHNYKGNEKSNANENLERLEMAHIKLEAALETSNKWLITDASLLSWRKKLKYAAQACDDTLHKCKQRIIEEEQMGQYVRNSSFPKRIAHAAKSLIFSTISHNNAKLSRSDVQRFEWYADGASEFLRFIELGGTPRRHMSFDPMVRHLLAGQILQNEINRGDACTLFLLWVPFINEDHGIEASLVFMLKNGNNVPEDNFFLSLMLQISEAMDIVGIVVKCLQLFEPLFNSTVENIRKELVQLPTQDLSWVPYVDSRQKEHWDNLHRFGTQWFRPNPLCCKQHDLHEVRCSTKVDISGIPDVSLEPIIEVNLQCQISPSVYNRHRAPWSKGRTILQGPPHLKAGLLFMPHGSSGDLLPLNTRSAAEVISGDVQLCLHTDIALQQLEEIILPKAIDYFHKNVEASIYQILWKSKHSTAYIQVETASMKNQSRQRTVQGDRKRKLLQREDQMLENRTHVIPHFLDLWVAHAPIWLQGLITDWIQKAKEELMPQNLHMKF</sequence>
<proteinExistence type="predicted"/>
<reference evidence="1" key="1">
    <citation type="submission" date="2024-10" db="EMBL/GenBank/DDBJ databases">
        <authorList>
            <person name="Ryan C."/>
        </authorList>
    </citation>
    <scope>NUCLEOTIDE SEQUENCE [LARGE SCALE GENOMIC DNA]</scope>
</reference>
<dbReference type="Pfam" id="PF08224">
    <property type="entry name" value="DUF1719"/>
    <property type="match status" value="1"/>
</dbReference>
<organism evidence="1 2">
    <name type="scientific">Urochloa decumbens</name>
    <dbReference type="NCBI Taxonomy" id="240449"/>
    <lineage>
        <taxon>Eukaryota</taxon>
        <taxon>Viridiplantae</taxon>
        <taxon>Streptophyta</taxon>
        <taxon>Embryophyta</taxon>
        <taxon>Tracheophyta</taxon>
        <taxon>Spermatophyta</taxon>
        <taxon>Magnoliopsida</taxon>
        <taxon>Liliopsida</taxon>
        <taxon>Poales</taxon>
        <taxon>Poaceae</taxon>
        <taxon>PACMAD clade</taxon>
        <taxon>Panicoideae</taxon>
        <taxon>Panicodae</taxon>
        <taxon>Paniceae</taxon>
        <taxon>Melinidinae</taxon>
        <taxon>Urochloa</taxon>
    </lineage>
</organism>
<dbReference type="EMBL" id="OZ075142">
    <property type="protein sequence ID" value="CAL5034572.1"/>
    <property type="molecule type" value="Genomic_DNA"/>
</dbReference>
<name>A0ABC9D9U0_9POAL</name>
<evidence type="ECO:0000313" key="2">
    <source>
        <dbReference type="Proteomes" id="UP001497457"/>
    </source>
</evidence>
<dbReference type="PANTHER" id="PTHR33377:SF99">
    <property type="entry name" value="OSJNBB0004G23.8-LIKE PROTEIN"/>
    <property type="match status" value="1"/>
</dbReference>
<dbReference type="Proteomes" id="UP001497457">
    <property type="component" value="Chromosome 32b"/>
</dbReference>
<evidence type="ECO:0000313" key="1">
    <source>
        <dbReference type="EMBL" id="CAL5034572.1"/>
    </source>
</evidence>
<keyword evidence="2" id="KW-1185">Reference proteome</keyword>
<protein>
    <recommendedName>
        <fullName evidence="3">Rx N-terminal domain-containing protein</fullName>
    </recommendedName>
</protein>
<dbReference type="InterPro" id="IPR013181">
    <property type="entry name" value="DUF1719"/>
</dbReference>
<gene>
    <name evidence="1" type="ORF">URODEC1_LOCUS83155</name>
</gene>